<dbReference type="SUPFAM" id="SSF48498">
    <property type="entry name" value="Tetracyclin repressor-like, C-terminal domain"/>
    <property type="match status" value="1"/>
</dbReference>
<keyword evidence="4" id="KW-0804">Transcription</keyword>
<evidence type="ECO:0000313" key="8">
    <source>
        <dbReference type="Proteomes" id="UP001501116"/>
    </source>
</evidence>
<keyword evidence="1" id="KW-0678">Repressor</keyword>
<protein>
    <submittedName>
        <fullName evidence="7">TetR/AcrR family transcriptional regulator</fullName>
    </submittedName>
</protein>
<evidence type="ECO:0000256" key="1">
    <source>
        <dbReference type="ARBA" id="ARBA00022491"/>
    </source>
</evidence>
<dbReference type="RefSeq" id="WP_344415008.1">
    <property type="nucleotide sequence ID" value="NZ_BAAANN010000005.1"/>
</dbReference>
<dbReference type="InterPro" id="IPR001647">
    <property type="entry name" value="HTH_TetR"/>
</dbReference>
<organism evidence="7 8">
    <name type="scientific">Amycolatopsis minnesotensis</name>
    <dbReference type="NCBI Taxonomy" id="337894"/>
    <lineage>
        <taxon>Bacteria</taxon>
        <taxon>Bacillati</taxon>
        <taxon>Actinomycetota</taxon>
        <taxon>Actinomycetes</taxon>
        <taxon>Pseudonocardiales</taxon>
        <taxon>Pseudonocardiaceae</taxon>
        <taxon>Amycolatopsis</taxon>
    </lineage>
</organism>
<dbReference type="InterPro" id="IPR050109">
    <property type="entry name" value="HTH-type_TetR-like_transc_reg"/>
</dbReference>
<reference evidence="7 8" key="1">
    <citation type="journal article" date="2019" name="Int. J. Syst. Evol. Microbiol.">
        <title>The Global Catalogue of Microorganisms (GCM) 10K type strain sequencing project: providing services to taxonomists for standard genome sequencing and annotation.</title>
        <authorList>
            <consortium name="The Broad Institute Genomics Platform"/>
            <consortium name="The Broad Institute Genome Sequencing Center for Infectious Disease"/>
            <person name="Wu L."/>
            <person name="Ma J."/>
        </authorList>
    </citation>
    <scope>NUCLEOTIDE SEQUENCE [LARGE SCALE GENOMIC DNA]</scope>
    <source>
        <strain evidence="7 8">JCM 14545</strain>
    </source>
</reference>
<dbReference type="Pfam" id="PF13977">
    <property type="entry name" value="TetR_C_6"/>
    <property type="match status" value="1"/>
</dbReference>
<dbReference type="PRINTS" id="PR00455">
    <property type="entry name" value="HTHTETR"/>
</dbReference>
<evidence type="ECO:0000256" key="2">
    <source>
        <dbReference type="ARBA" id="ARBA00023015"/>
    </source>
</evidence>
<comment type="caution">
    <text evidence="7">The sequence shown here is derived from an EMBL/GenBank/DDBJ whole genome shotgun (WGS) entry which is preliminary data.</text>
</comment>
<evidence type="ECO:0000256" key="3">
    <source>
        <dbReference type="ARBA" id="ARBA00023125"/>
    </source>
</evidence>
<evidence type="ECO:0000256" key="4">
    <source>
        <dbReference type="ARBA" id="ARBA00023163"/>
    </source>
</evidence>
<dbReference type="PANTHER" id="PTHR30055:SF234">
    <property type="entry name" value="HTH-TYPE TRANSCRIPTIONAL REGULATOR BETI"/>
    <property type="match status" value="1"/>
</dbReference>
<dbReference type="InterPro" id="IPR039538">
    <property type="entry name" value="BetI_C"/>
</dbReference>
<dbReference type="Gene3D" id="1.10.357.10">
    <property type="entry name" value="Tetracycline Repressor, domain 2"/>
    <property type="match status" value="1"/>
</dbReference>
<accession>A0ABN2QA10</accession>
<dbReference type="InterPro" id="IPR009057">
    <property type="entry name" value="Homeodomain-like_sf"/>
</dbReference>
<feature type="DNA-binding region" description="H-T-H motif" evidence="5">
    <location>
        <begin position="31"/>
        <end position="50"/>
    </location>
</feature>
<evidence type="ECO:0000259" key="6">
    <source>
        <dbReference type="PROSITE" id="PS50977"/>
    </source>
</evidence>
<dbReference type="InterPro" id="IPR036271">
    <property type="entry name" value="Tet_transcr_reg_TetR-rel_C_sf"/>
</dbReference>
<evidence type="ECO:0000313" key="7">
    <source>
        <dbReference type="EMBL" id="GAA1948042.1"/>
    </source>
</evidence>
<dbReference type="Pfam" id="PF00440">
    <property type="entry name" value="TetR_N"/>
    <property type="match status" value="1"/>
</dbReference>
<feature type="domain" description="HTH tetR-type" evidence="6">
    <location>
        <begin position="8"/>
        <end position="68"/>
    </location>
</feature>
<proteinExistence type="predicted"/>
<keyword evidence="2" id="KW-0805">Transcription regulation</keyword>
<dbReference type="Proteomes" id="UP001501116">
    <property type="component" value="Unassembled WGS sequence"/>
</dbReference>
<dbReference type="PANTHER" id="PTHR30055">
    <property type="entry name" value="HTH-TYPE TRANSCRIPTIONAL REGULATOR RUTR"/>
    <property type="match status" value="1"/>
</dbReference>
<dbReference type="SUPFAM" id="SSF46689">
    <property type="entry name" value="Homeodomain-like"/>
    <property type="match status" value="1"/>
</dbReference>
<evidence type="ECO:0000256" key="5">
    <source>
        <dbReference type="PROSITE-ProRule" id="PRU00335"/>
    </source>
</evidence>
<dbReference type="PROSITE" id="PS50977">
    <property type="entry name" value="HTH_TETR_2"/>
    <property type="match status" value="1"/>
</dbReference>
<name>A0ABN2QA10_9PSEU</name>
<keyword evidence="3 5" id="KW-0238">DNA-binding</keyword>
<keyword evidence="8" id="KW-1185">Reference proteome</keyword>
<dbReference type="EMBL" id="BAAANN010000005">
    <property type="protein sequence ID" value="GAA1948042.1"/>
    <property type="molecule type" value="Genomic_DNA"/>
</dbReference>
<sequence length="212" mass="23230">MARPSRAREKRADLVAAARDVVFQRGVVDLRLRDVAERAGMSTGSVLYYFPALADLLREVQRDAVERFCVDREEAARREPDPRRRLLGMIRAGLPTGRDDELCVLLYELGAYARRDPAYAAEHIRLCERQVALYASVLEAGAATGVFTLTRDATTLARTFVMLEDGMGLHLTQAVPTLDRRQAERLLLAAASDATGVDLEAVPGTTEGVTGG</sequence>
<gene>
    <name evidence="7" type="ORF">GCM10009754_15380</name>
</gene>